<accession>A0A8H7WBX4</accession>
<name>A0A8H7WBX4_9HELO</name>
<evidence type="ECO:0000313" key="5">
    <source>
        <dbReference type="Proteomes" id="UP000664132"/>
    </source>
</evidence>
<feature type="domain" description="UBC core" evidence="3">
    <location>
        <begin position="7"/>
        <end position="164"/>
    </location>
</feature>
<dbReference type="OrthoDB" id="109543at2759"/>
<dbReference type="InterPro" id="IPR050113">
    <property type="entry name" value="Ub_conjugating_enzyme"/>
</dbReference>
<keyword evidence="5" id="KW-1185">Reference proteome</keyword>
<dbReference type="PANTHER" id="PTHR24067">
    <property type="entry name" value="UBIQUITIN-CONJUGATING ENZYME E2"/>
    <property type="match status" value="1"/>
</dbReference>
<protein>
    <recommendedName>
        <fullName evidence="3">UBC core domain-containing protein</fullName>
    </recommendedName>
</protein>
<dbReference type="Pfam" id="PF00179">
    <property type="entry name" value="UQ_con"/>
    <property type="match status" value="1"/>
</dbReference>
<gene>
    <name evidence="4" type="ORF">IFR04_004842</name>
</gene>
<evidence type="ECO:0000259" key="3">
    <source>
        <dbReference type="PROSITE" id="PS50127"/>
    </source>
</evidence>
<feature type="compositionally biased region" description="Gly residues" evidence="2">
    <location>
        <begin position="672"/>
        <end position="681"/>
    </location>
</feature>
<feature type="region of interest" description="Disordered" evidence="2">
    <location>
        <begin position="667"/>
        <end position="713"/>
    </location>
</feature>
<dbReference type="SMART" id="SM00212">
    <property type="entry name" value="UBCc"/>
    <property type="match status" value="1"/>
</dbReference>
<evidence type="ECO:0000313" key="4">
    <source>
        <dbReference type="EMBL" id="KAG4421983.1"/>
    </source>
</evidence>
<evidence type="ECO:0000256" key="2">
    <source>
        <dbReference type="SAM" id="MobiDB-lite"/>
    </source>
</evidence>
<dbReference type="SUPFAM" id="SSF54495">
    <property type="entry name" value="UBC-like"/>
    <property type="match status" value="1"/>
</dbReference>
<dbReference type="EMBL" id="JAFJYH010000056">
    <property type="protein sequence ID" value="KAG4421983.1"/>
    <property type="molecule type" value="Genomic_DNA"/>
</dbReference>
<dbReference type="InterPro" id="IPR016135">
    <property type="entry name" value="UBQ-conjugating_enzyme/RWD"/>
</dbReference>
<reference evidence="4" key="1">
    <citation type="submission" date="2021-02" db="EMBL/GenBank/DDBJ databases">
        <title>Genome sequence Cadophora malorum strain M34.</title>
        <authorList>
            <person name="Stefanovic E."/>
            <person name="Vu D."/>
            <person name="Scully C."/>
            <person name="Dijksterhuis J."/>
            <person name="Roader J."/>
            <person name="Houbraken J."/>
        </authorList>
    </citation>
    <scope>NUCLEOTIDE SEQUENCE</scope>
    <source>
        <strain evidence="4">M34</strain>
    </source>
</reference>
<evidence type="ECO:0000256" key="1">
    <source>
        <dbReference type="ARBA" id="ARBA00022786"/>
    </source>
</evidence>
<dbReference type="AlphaFoldDB" id="A0A8H7WBX4"/>
<keyword evidence="1" id="KW-0833">Ubl conjugation pathway</keyword>
<dbReference type="PROSITE" id="PS50127">
    <property type="entry name" value="UBC_2"/>
    <property type="match status" value="1"/>
</dbReference>
<dbReference type="Gene3D" id="3.10.110.10">
    <property type="entry name" value="Ubiquitin Conjugating Enzyme"/>
    <property type="match status" value="1"/>
</dbReference>
<proteinExistence type="predicted"/>
<dbReference type="InterPro" id="IPR000608">
    <property type="entry name" value="UBC"/>
</dbReference>
<sequence>MVPYSANANARALASANSLKQRLLQDIAELQAKPYPNIALHVQEDDLEHACLILTVKGYGPMHLTIDFPKNFPLGPPRIRMDSDIRHPNIFGSYICASILNTEEGYTPAYTLKGIAIQLLSFFSSDKIEQSGGGYSVDIAKYRKTQSYILSSHMCNKCSFGSSGYGTGRALSIGSSTPPPPVAAFAEEDVEMLDVHWPSPQKSAASKCSLKAKDMTNSQKASTSVSQTGVVAAKPFKGIHRTKLPNEILLLLCDNLEYEDLMSFAEAWDKIGSIVTKYDIIRTRELQCFCFKTNYMISRLGVGVSIQRRGRIGSFESEFDLLSMEGFTDHRIRRSVQGVKFQEWLGLPISNGHWRKVRDSVTTTLSNLGTEAGLGSSDLSQVIYAFMNDIVVKLNKQTEQATIRAPFYPYEETPKSTLTHASEKAIESYFHLFHLLLCLATENPSIVRAANNKLNAFGRGENSKIDCPNLGHLLVAALISDVDMTEKTIKSIVRETMTRNVVWILDSKGSGMSELSYLEPSPISDYRLQKSFEAGKTSYRLLMFLNLFRKVALCSPRKSLAILRDEAFERHGAPPRGSAKGLAESIKRIHQVSSFPQFLTHLGIEKVSKEWFNTFLKDCIQDSITKGYSCMPISQGQALTLRQLKEPDVEVAPGVFAQQVNVRAHSFFPGHGNSGFGGGRGRGGRGRGGRGDNGSYRGNDTYRGRGTGRGRGR</sequence>
<organism evidence="4 5">
    <name type="scientific">Cadophora malorum</name>
    <dbReference type="NCBI Taxonomy" id="108018"/>
    <lineage>
        <taxon>Eukaryota</taxon>
        <taxon>Fungi</taxon>
        <taxon>Dikarya</taxon>
        <taxon>Ascomycota</taxon>
        <taxon>Pezizomycotina</taxon>
        <taxon>Leotiomycetes</taxon>
        <taxon>Helotiales</taxon>
        <taxon>Ploettnerulaceae</taxon>
        <taxon>Cadophora</taxon>
    </lineage>
</organism>
<dbReference type="Proteomes" id="UP000664132">
    <property type="component" value="Unassembled WGS sequence"/>
</dbReference>
<comment type="caution">
    <text evidence="4">The sequence shown here is derived from an EMBL/GenBank/DDBJ whole genome shotgun (WGS) entry which is preliminary data.</text>
</comment>